<dbReference type="Proteomes" id="UP000887569">
    <property type="component" value="Unplaced"/>
</dbReference>
<keyword evidence="1" id="KW-0812">Transmembrane</keyword>
<dbReference type="WBParaSite" id="PgB17_g018_t02">
    <property type="protein sequence ID" value="PgB17_g018_t02"/>
    <property type="gene ID" value="PgB17_g018"/>
</dbReference>
<evidence type="ECO:0000313" key="3">
    <source>
        <dbReference type="Proteomes" id="UP000887569"/>
    </source>
</evidence>
<keyword evidence="1" id="KW-1133">Transmembrane helix</keyword>
<protein>
    <submittedName>
        <fullName evidence="4">Phosphatidic acid phosphatase type 2/haloperoxidase domain-containing protein</fullName>
    </submittedName>
</protein>
<dbReference type="SMART" id="SM00014">
    <property type="entry name" value="acidPPc"/>
    <property type="match status" value="1"/>
</dbReference>
<evidence type="ECO:0000313" key="4">
    <source>
        <dbReference type="WBParaSite" id="PgB17_g018_t02"/>
    </source>
</evidence>
<organism evidence="3 4">
    <name type="scientific">Parascaris univalens</name>
    <name type="common">Nematode worm</name>
    <dbReference type="NCBI Taxonomy" id="6257"/>
    <lineage>
        <taxon>Eukaryota</taxon>
        <taxon>Metazoa</taxon>
        <taxon>Ecdysozoa</taxon>
        <taxon>Nematoda</taxon>
        <taxon>Chromadorea</taxon>
        <taxon>Rhabditida</taxon>
        <taxon>Spirurina</taxon>
        <taxon>Ascaridomorpha</taxon>
        <taxon>Ascaridoidea</taxon>
        <taxon>Ascarididae</taxon>
        <taxon>Parascaris</taxon>
    </lineage>
</organism>
<feature type="domain" description="Phosphatidic acid phosphatase type 2/haloperoxidase" evidence="2">
    <location>
        <begin position="96"/>
        <end position="207"/>
    </location>
</feature>
<feature type="transmembrane region" description="Helical" evidence="1">
    <location>
        <begin position="96"/>
        <end position="117"/>
    </location>
</feature>
<sequence length="230" mass="26092">FFTRPMKIWEKESHKIVFDVGIRRSSQNSQVQLWLWDHDISASLVIESALDAHSDIRQVLRYMEWSLHGIPWIVASSISLTIMMRLNSNSELTHKFAILLFGLCIDLVCVGIIKVFVRRPRPVYDRQDQVYEAAIADRFSFPSGHSSRSAMLAVLALSLCSPPDWIVTVLKIFPFLLGLSRVVMGRHYISDVLAGLTLGWLEGHIVQLLPQSAIPFLKRSCTTLFGTSRP</sequence>
<evidence type="ECO:0000259" key="2">
    <source>
        <dbReference type="SMART" id="SM00014"/>
    </source>
</evidence>
<keyword evidence="3" id="KW-1185">Reference proteome</keyword>
<dbReference type="PANTHER" id="PTHR14969">
    <property type="entry name" value="SPHINGOSINE-1-PHOSPHATE PHOSPHOHYDROLASE"/>
    <property type="match status" value="1"/>
</dbReference>
<dbReference type="PANTHER" id="PTHR14969:SF13">
    <property type="entry name" value="AT30094P"/>
    <property type="match status" value="1"/>
</dbReference>
<proteinExistence type="predicted"/>
<dbReference type="SUPFAM" id="SSF48317">
    <property type="entry name" value="Acid phosphatase/Vanadium-dependent haloperoxidase"/>
    <property type="match status" value="1"/>
</dbReference>
<reference evidence="4" key="1">
    <citation type="submission" date="2022-11" db="UniProtKB">
        <authorList>
            <consortium name="WormBaseParasite"/>
        </authorList>
    </citation>
    <scope>IDENTIFICATION</scope>
</reference>
<dbReference type="Pfam" id="PF01569">
    <property type="entry name" value="PAP2"/>
    <property type="match status" value="1"/>
</dbReference>
<feature type="transmembrane region" description="Helical" evidence="1">
    <location>
        <begin position="65"/>
        <end position="84"/>
    </location>
</feature>
<name>A0A914ZXF2_PARUN</name>
<accession>A0A914ZXF2</accession>
<dbReference type="InterPro" id="IPR000326">
    <property type="entry name" value="PAP2/HPO"/>
</dbReference>
<dbReference type="Gene3D" id="1.20.144.10">
    <property type="entry name" value="Phosphatidic acid phosphatase type 2/haloperoxidase"/>
    <property type="match status" value="1"/>
</dbReference>
<dbReference type="InterPro" id="IPR036938">
    <property type="entry name" value="PAP2/HPO_sf"/>
</dbReference>
<dbReference type="GO" id="GO:0042392">
    <property type="term" value="F:sphingosine-1-phosphate phosphatase activity"/>
    <property type="evidence" value="ECO:0007669"/>
    <property type="project" value="TreeGrafter"/>
</dbReference>
<evidence type="ECO:0000256" key="1">
    <source>
        <dbReference type="SAM" id="Phobius"/>
    </source>
</evidence>
<keyword evidence="1" id="KW-0472">Membrane</keyword>
<dbReference type="AlphaFoldDB" id="A0A914ZXF2"/>